<name>A0AAD7D7P6_MYCRO</name>
<keyword evidence="2" id="KW-1185">Reference proteome</keyword>
<gene>
    <name evidence="1" type="ORF">B0H17DRAFT_1074333</name>
</gene>
<reference evidence="1" key="1">
    <citation type="submission" date="2023-03" db="EMBL/GenBank/DDBJ databases">
        <title>Massive genome expansion in bonnet fungi (Mycena s.s.) driven by repeated elements and novel gene families across ecological guilds.</title>
        <authorList>
            <consortium name="Lawrence Berkeley National Laboratory"/>
            <person name="Harder C.B."/>
            <person name="Miyauchi S."/>
            <person name="Viragh M."/>
            <person name="Kuo A."/>
            <person name="Thoen E."/>
            <person name="Andreopoulos B."/>
            <person name="Lu D."/>
            <person name="Skrede I."/>
            <person name="Drula E."/>
            <person name="Henrissat B."/>
            <person name="Morin E."/>
            <person name="Kohler A."/>
            <person name="Barry K."/>
            <person name="LaButti K."/>
            <person name="Morin E."/>
            <person name="Salamov A."/>
            <person name="Lipzen A."/>
            <person name="Mereny Z."/>
            <person name="Hegedus B."/>
            <person name="Baldrian P."/>
            <person name="Stursova M."/>
            <person name="Weitz H."/>
            <person name="Taylor A."/>
            <person name="Grigoriev I.V."/>
            <person name="Nagy L.G."/>
            <person name="Martin F."/>
            <person name="Kauserud H."/>
        </authorList>
    </citation>
    <scope>NUCLEOTIDE SEQUENCE</scope>
    <source>
        <strain evidence="1">CBHHK067</strain>
    </source>
</reference>
<sequence>MTSSSPCSNRNVVSGTNSSSIFGRHSWTRDRQSYNRSHSSKVPCPICGRLFNFGDVLGFRLHVVHHSVGGEVWCCRGVTIEEAAEYGISDDVPVYSFMGRERLGGCMRGFRHRGQLERHLRARFNSCQSILVGKRTLAGWVDRAVSTRVLAR</sequence>
<dbReference type="Proteomes" id="UP001221757">
    <property type="component" value="Unassembled WGS sequence"/>
</dbReference>
<organism evidence="1 2">
    <name type="scientific">Mycena rosella</name>
    <name type="common">Pink bonnet</name>
    <name type="synonym">Agaricus rosellus</name>
    <dbReference type="NCBI Taxonomy" id="1033263"/>
    <lineage>
        <taxon>Eukaryota</taxon>
        <taxon>Fungi</taxon>
        <taxon>Dikarya</taxon>
        <taxon>Basidiomycota</taxon>
        <taxon>Agaricomycotina</taxon>
        <taxon>Agaricomycetes</taxon>
        <taxon>Agaricomycetidae</taxon>
        <taxon>Agaricales</taxon>
        <taxon>Marasmiineae</taxon>
        <taxon>Mycenaceae</taxon>
        <taxon>Mycena</taxon>
    </lineage>
</organism>
<proteinExistence type="predicted"/>
<accession>A0AAD7D7P6</accession>
<dbReference type="EMBL" id="JARKIE010000109">
    <property type="protein sequence ID" value="KAJ7683376.1"/>
    <property type="molecule type" value="Genomic_DNA"/>
</dbReference>
<dbReference type="AlphaFoldDB" id="A0AAD7D7P6"/>
<comment type="caution">
    <text evidence="1">The sequence shown here is derived from an EMBL/GenBank/DDBJ whole genome shotgun (WGS) entry which is preliminary data.</text>
</comment>
<protein>
    <submittedName>
        <fullName evidence="1">Uncharacterized protein</fullName>
    </submittedName>
</protein>
<evidence type="ECO:0000313" key="2">
    <source>
        <dbReference type="Proteomes" id="UP001221757"/>
    </source>
</evidence>
<evidence type="ECO:0000313" key="1">
    <source>
        <dbReference type="EMBL" id="KAJ7683376.1"/>
    </source>
</evidence>